<sequence length="458" mass="49506">MGLSNHLTCRNGLFDVKNRSYLSARSPQQVLVSGFALLIAVGALLLWLPISVTEGRSLSFHDALFTATSAATVTGLVVADTGRHFSLFGQLVLLVLIQAGGIGFMTMTTWFALAFGKKISFKERLILKESFNFQSTEGIVRLIRKVFFYSLVIEAAGTLLFAVHWMADMPAGKALYHGLFHAVSIFNNAGFDLFGGLSSYVGDYFFNTVAMVLIFLGSAGFIVLSDLIDYPASRKLSLHSKVVLSFSGLLLVLGGVVIFIFEYTNELSMGALNDGHKLLASFFQSTSLRSSGTSTVNIESLRQATQFFMVIMMFIGAAPGSTGGGIKVTTFAIMAAAVLAMIRGKEDVDLFRSRISKDLVYKAITVTFIALFLVGSATMALCLVENQPFLSVLFETTSAFGTTGFSAGVTQHLGGFGKTVIILLMIAGRLGPFTIAMALRSKTRKELYRYPEGKIILG</sequence>
<dbReference type="OrthoDB" id="9810952at2"/>
<feature type="transmembrane region" description="Helical" evidence="8">
    <location>
        <begin position="307"/>
        <end position="339"/>
    </location>
</feature>
<keyword evidence="5 8" id="KW-1133">Transmembrane helix</keyword>
<dbReference type="InterPro" id="IPR003445">
    <property type="entry name" value="Cat_transpt"/>
</dbReference>
<name>A0A4U0FFF7_9BACL</name>
<dbReference type="GO" id="GO:0030001">
    <property type="term" value="P:metal ion transport"/>
    <property type="evidence" value="ECO:0007669"/>
    <property type="project" value="UniProtKB-ARBA"/>
</dbReference>
<keyword evidence="10" id="KW-1185">Reference proteome</keyword>
<evidence type="ECO:0000256" key="4">
    <source>
        <dbReference type="ARBA" id="ARBA00022692"/>
    </source>
</evidence>
<feature type="transmembrane region" description="Helical" evidence="8">
    <location>
        <begin position="204"/>
        <end position="230"/>
    </location>
</feature>
<dbReference type="PANTHER" id="PTHR32024">
    <property type="entry name" value="TRK SYSTEM POTASSIUM UPTAKE PROTEIN TRKG-RELATED"/>
    <property type="match status" value="1"/>
</dbReference>
<evidence type="ECO:0000256" key="3">
    <source>
        <dbReference type="ARBA" id="ARBA00022475"/>
    </source>
</evidence>
<dbReference type="GO" id="GO:0008324">
    <property type="term" value="F:monoatomic cation transmembrane transporter activity"/>
    <property type="evidence" value="ECO:0007669"/>
    <property type="project" value="InterPro"/>
</dbReference>
<evidence type="ECO:0000256" key="1">
    <source>
        <dbReference type="ARBA" id="ARBA00004651"/>
    </source>
</evidence>
<reference evidence="9 10" key="1">
    <citation type="submission" date="2019-04" db="EMBL/GenBank/DDBJ databases">
        <title>Cohnella sp. nov., isolated from soil.</title>
        <authorList>
            <person name="Kim W."/>
        </authorList>
    </citation>
    <scope>NUCLEOTIDE SEQUENCE [LARGE SCALE GENOMIC DNA]</scope>
    <source>
        <strain evidence="9 10">CAU 1483</strain>
    </source>
</reference>
<keyword evidence="7 8" id="KW-0472">Membrane</keyword>
<proteinExistence type="predicted"/>
<evidence type="ECO:0000256" key="6">
    <source>
        <dbReference type="ARBA" id="ARBA00023065"/>
    </source>
</evidence>
<evidence type="ECO:0000256" key="8">
    <source>
        <dbReference type="SAM" id="Phobius"/>
    </source>
</evidence>
<evidence type="ECO:0000256" key="5">
    <source>
        <dbReference type="ARBA" id="ARBA00022989"/>
    </source>
</evidence>
<feature type="transmembrane region" description="Helical" evidence="8">
    <location>
        <begin position="359"/>
        <end position="381"/>
    </location>
</feature>
<feature type="transmembrane region" description="Helical" evidence="8">
    <location>
        <begin position="146"/>
        <end position="167"/>
    </location>
</feature>
<keyword evidence="6" id="KW-0406">Ion transport</keyword>
<keyword evidence="4 8" id="KW-0812">Transmembrane</keyword>
<dbReference type="AlphaFoldDB" id="A0A4U0FFF7"/>
<evidence type="ECO:0000256" key="7">
    <source>
        <dbReference type="ARBA" id="ARBA00023136"/>
    </source>
</evidence>
<evidence type="ECO:0000256" key="2">
    <source>
        <dbReference type="ARBA" id="ARBA00022448"/>
    </source>
</evidence>
<dbReference type="PANTHER" id="PTHR32024:SF1">
    <property type="entry name" value="KTR SYSTEM POTASSIUM UPTAKE PROTEIN B"/>
    <property type="match status" value="1"/>
</dbReference>
<protein>
    <submittedName>
        <fullName evidence="9">Trk family potassium uptake protein</fullName>
    </submittedName>
</protein>
<feature type="transmembrane region" description="Helical" evidence="8">
    <location>
        <begin position="60"/>
        <end position="79"/>
    </location>
</feature>
<accession>A0A4U0FFF7</accession>
<dbReference type="EMBL" id="SUPK01000002">
    <property type="protein sequence ID" value="TJY43615.1"/>
    <property type="molecule type" value="Genomic_DNA"/>
</dbReference>
<feature type="transmembrane region" description="Helical" evidence="8">
    <location>
        <begin position="420"/>
        <end position="439"/>
    </location>
</feature>
<gene>
    <name evidence="9" type="ORF">E5161_06525</name>
</gene>
<feature type="transmembrane region" description="Helical" evidence="8">
    <location>
        <begin position="242"/>
        <end position="261"/>
    </location>
</feature>
<evidence type="ECO:0000313" key="10">
    <source>
        <dbReference type="Proteomes" id="UP000309673"/>
    </source>
</evidence>
<keyword evidence="2" id="KW-0813">Transport</keyword>
<dbReference type="GO" id="GO:0005886">
    <property type="term" value="C:plasma membrane"/>
    <property type="evidence" value="ECO:0007669"/>
    <property type="project" value="UniProtKB-SubCell"/>
</dbReference>
<dbReference type="Pfam" id="PF02386">
    <property type="entry name" value="TrkH"/>
    <property type="match status" value="1"/>
</dbReference>
<comment type="caution">
    <text evidence="9">The sequence shown here is derived from an EMBL/GenBank/DDBJ whole genome shotgun (WGS) entry which is preliminary data.</text>
</comment>
<dbReference type="Proteomes" id="UP000309673">
    <property type="component" value="Unassembled WGS sequence"/>
</dbReference>
<keyword evidence="3" id="KW-1003">Cell membrane</keyword>
<feature type="transmembrane region" description="Helical" evidence="8">
    <location>
        <begin position="30"/>
        <end position="48"/>
    </location>
</feature>
<comment type="subcellular location">
    <subcellularLocation>
        <location evidence="1">Cell membrane</location>
        <topology evidence="1">Multi-pass membrane protein</topology>
    </subcellularLocation>
</comment>
<organism evidence="9 10">
    <name type="scientific">Cohnella pontilimi</name>
    <dbReference type="NCBI Taxonomy" id="2564100"/>
    <lineage>
        <taxon>Bacteria</taxon>
        <taxon>Bacillati</taxon>
        <taxon>Bacillota</taxon>
        <taxon>Bacilli</taxon>
        <taxon>Bacillales</taxon>
        <taxon>Paenibacillaceae</taxon>
        <taxon>Cohnella</taxon>
    </lineage>
</organism>
<evidence type="ECO:0000313" key="9">
    <source>
        <dbReference type="EMBL" id="TJY43615.1"/>
    </source>
</evidence>
<feature type="transmembrane region" description="Helical" evidence="8">
    <location>
        <begin position="91"/>
        <end position="115"/>
    </location>
</feature>